<feature type="region of interest" description="Disordered" evidence="9">
    <location>
        <begin position="977"/>
        <end position="1042"/>
    </location>
</feature>
<dbReference type="GO" id="GO:0005085">
    <property type="term" value="F:guanyl-nucleotide exchange factor activity"/>
    <property type="evidence" value="ECO:0007669"/>
    <property type="project" value="UniProtKB-KW"/>
</dbReference>
<dbReference type="PROSITE" id="PS50018">
    <property type="entry name" value="RAS_GTPASE_ACTIV_2"/>
    <property type="match status" value="1"/>
</dbReference>
<evidence type="ECO:0000256" key="4">
    <source>
        <dbReference type="ARBA" id="ARBA00022583"/>
    </source>
</evidence>
<name>A0A7R9F5F5_9NEOP</name>
<proteinExistence type="inferred from homology"/>
<evidence type="ECO:0000256" key="8">
    <source>
        <dbReference type="ARBA" id="ARBA00068997"/>
    </source>
</evidence>
<feature type="region of interest" description="Disordered" evidence="9">
    <location>
        <begin position="793"/>
        <end position="850"/>
    </location>
</feature>
<dbReference type="PANTHER" id="PTHR23101">
    <property type="entry name" value="RAB GDP/GTP EXCHANGE FACTOR"/>
    <property type="match status" value="1"/>
</dbReference>
<dbReference type="Gene3D" id="1.20.1050.80">
    <property type="entry name" value="VPS9 domain"/>
    <property type="match status" value="1"/>
</dbReference>
<dbReference type="EMBL" id="OD568609">
    <property type="protein sequence ID" value="CAD7447161.1"/>
    <property type="molecule type" value="Genomic_DNA"/>
</dbReference>
<comment type="function">
    <text evidence="7">Acts both as a GTPase-activating protein (GAP) and a guanine nucleotide exchange factor (GEF), and participates in endocytosis.</text>
</comment>
<dbReference type="SUPFAM" id="SSF109993">
    <property type="entry name" value="VPS9 domain"/>
    <property type="match status" value="1"/>
</dbReference>
<evidence type="ECO:0000256" key="6">
    <source>
        <dbReference type="ARBA" id="ARBA00023136"/>
    </source>
</evidence>
<dbReference type="PANTHER" id="PTHR23101:SF25">
    <property type="entry name" value="GTPASE-ACTIVATING PROTEIN AND VPS9 DOMAIN-CONTAINING PROTEIN 1"/>
    <property type="match status" value="1"/>
</dbReference>
<dbReference type="InterPro" id="IPR045046">
    <property type="entry name" value="Vps9-like"/>
</dbReference>
<evidence type="ECO:0000256" key="3">
    <source>
        <dbReference type="ARBA" id="ARBA00022468"/>
    </source>
</evidence>
<organism evidence="12">
    <name type="scientific">Timema bartmani</name>
    <dbReference type="NCBI Taxonomy" id="61472"/>
    <lineage>
        <taxon>Eukaryota</taxon>
        <taxon>Metazoa</taxon>
        <taxon>Ecdysozoa</taxon>
        <taxon>Arthropoda</taxon>
        <taxon>Hexapoda</taxon>
        <taxon>Insecta</taxon>
        <taxon>Pterygota</taxon>
        <taxon>Neoptera</taxon>
        <taxon>Polyneoptera</taxon>
        <taxon>Phasmatodea</taxon>
        <taxon>Timematodea</taxon>
        <taxon>Timematoidea</taxon>
        <taxon>Timematidae</taxon>
        <taxon>Timema</taxon>
    </lineage>
</organism>
<dbReference type="GO" id="GO:0006897">
    <property type="term" value="P:endocytosis"/>
    <property type="evidence" value="ECO:0007669"/>
    <property type="project" value="UniProtKB-KW"/>
</dbReference>
<feature type="domain" description="Ras-GAP" evidence="10">
    <location>
        <begin position="166"/>
        <end position="370"/>
    </location>
</feature>
<reference evidence="12" key="1">
    <citation type="submission" date="2020-11" db="EMBL/GenBank/DDBJ databases">
        <authorList>
            <person name="Tran Van P."/>
        </authorList>
    </citation>
    <scope>NUCLEOTIDE SEQUENCE</scope>
</reference>
<feature type="compositionally biased region" description="Polar residues" evidence="9">
    <location>
        <begin position="984"/>
        <end position="996"/>
    </location>
</feature>
<dbReference type="InterPro" id="IPR001936">
    <property type="entry name" value="RasGAP_dom"/>
</dbReference>
<dbReference type="GO" id="GO:0031267">
    <property type="term" value="F:small GTPase binding"/>
    <property type="evidence" value="ECO:0007669"/>
    <property type="project" value="TreeGrafter"/>
</dbReference>
<dbReference type="Gene3D" id="1.10.506.10">
    <property type="entry name" value="GTPase Activation - p120gap, domain 1"/>
    <property type="match status" value="1"/>
</dbReference>
<sequence length="1688" mass="185101">MTTHYISGMMDTGLIMSTLQWDIIDLAGHLRQERLFVSSEQQNLQGLNQKVVSVSSRLAQLAWVTAQQRDNLNRLVVARPDCTPAICCQKANTLETTIFVDGYKVLGFQECLLYGEFLQVLRTSPQLLATCLVAGDRLLPDMMHGLVHSMAAGLFGSCLLPEDKVLTLRLLRHLTRLQLVPSDNPRRLLRQKSCAFARLYSEFHEGLFSAKLFLTAALHRPIMQLLVEDEMFLDIDPDKATVRFPPEERLKKFGREGTPEFNSRLQEYRKWTNSCLVAVTKRFVVSLRENMHCFPNGVSWLVRQIADLLSKSGKIEPKEVNAICTDLVFTYFICPAIVNPEPYGITDAPISYVSRFNLIQVAKIVQMLAMTKYEDVDSKVTDLYNMFDKDCVSSLLDAILDSDSGEGDDSPAIADSSKLQGLSRSAALFTEAEIHNLVGFLQTVSTETWPDEDEDHQAVKKQLSELLAHLPLSTMVNGHSTTSGGLKPGPPYSNVSSSPRRGGAGLLGKVVKPRTLSSMSAPLQTSMSSDGSHSAEEGTGEEDGDRSANHDIVLVVPFNPSGGENIGLLAEQKVLCMEQPSSARVQLDLPNSQETDGVGPGGVERAESQEKRTRFSLSHDDGSIGNTSDNLEAVSEAASNHSVASSLELENEDQNDNLSDMVSANVSGRGTPNISGRDTPSSQITEGDEGGGMSRGPAGESRQALDFHHSSANKQSRSDIDDKFGKFEIKKLIEGDETVSMVSDTWSTDVLASDSETIEQSERNYPPSITESTIQQLTEATQLLDMTETASEAWSTDVLASDSERLTEVDTDDTGSVARSDDTARSEIEAEGRGEPEGGEDTPPSNTPLGLALGLGFRPIREDPVGRASLFIPQSPTRVEVVSHPFWNVTGRGGGRADYRRRTVEYVDSSANNMIHRREQTVEYPKAVIASVATEETRLIHVIDEIDKSPDLKPALVGASQSSISIVQVPGALVTTPLTVMPNGPSSATRASSPYTDSRPESHLPGPTRGDRPSTVHGTANHAFSRPGTGETIHGISGRSNPVNLETDLKIEEGNMQDAIPGVVRLSSASLASTSSSGSSSDTRPKNTSTQGDLPVTAGALIPNGHIVIPEDDPAVAKIVSQSSATGAIPKSISFDKTAERGDKNHLATGPPQYIPFIIYDSPFSGGDGEGSTPQPRLRRGMSEETRPAHLVNDTSDDILAKYRRKPPVVGGGETLSSGEGGSIGQVKVKQPSDERLNIDPANVEASYAFADAKRKLRMVLSTADLQHVPWVNSVGRMVSIERQKSGVSQIRIGGESRSSLVQKTIKSPYPRDSRSARENELVSFLQLQLAEAINLQDRSLIAHLHETLRCIRLFDDDRKLFRSLKEDYQKRSPYIAYLVRCRQGLLSTLAHLERLTERVKCDRQVCSRFLVAVCVTLFLEKRESLLLKFTSEFQQLTLADEKNDLLDSFLRALAVEMDRDPTWQVASEQQLEQARTAVERAVVSRVYLHALYPNGDGDMSRDQCPTSSLTLKSGPPLVLQLPSPRSESCSLPFLSQTFPTHTLVLSSAITLVLHEHMKKLSQVITPDHNDLRVPKMFHYECPWPSAQAEIAAISAYKTPRDKLQCVFRCATTIMNLLAMACERGVPAADDFVPVLVYVLIKANPPSLLSTVQYVNSFYGSRLEGEEQYWWIQFCSAIEFIKTMDYND</sequence>
<dbReference type="InterPro" id="IPR037191">
    <property type="entry name" value="VPS9_dom_sf"/>
</dbReference>
<dbReference type="InterPro" id="IPR003123">
    <property type="entry name" value="VPS9"/>
</dbReference>
<keyword evidence="3" id="KW-0343">GTPase activation</keyword>
<feature type="compositionally biased region" description="Polar residues" evidence="9">
    <location>
        <begin position="583"/>
        <end position="595"/>
    </location>
</feature>
<dbReference type="InterPro" id="IPR008936">
    <property type="entry name" value="Rho_GTPase_activation_prot"/>
</dbReference>
<feature type="compositionally biased region" description="Polar residues" evidence="9">
    <location>
        <begin position="515"/>
        <end position="532"/>
    </location>
</feature>
<evidence type="ECO:0000313" key="12">
    <source>
        <dbReference type="EMBL" id="CAD7447161.1"/>
    </source>
</evidence>
<dbReference type="GO" id="GO:0016020">
    <property type="term" value="C:membrane"/>
    <property type="evidence" value="ECO:0007669"/>
    <property type="project" value="UniProtKB-SubCell"/>
</dbReference>
<feature type="compositionally biased region" description="Polar residues" evidence="9">
    <location>
        <begin position="656"/>
        <end position="685"/>
    </location>
</feature>
<dbReference type="Pfam" id="PF18151">
    <property type="entry name" value="DUF5601"/>
    <property type="match status" value="1"/>
</dbReference>
<feature type="region of interest" description="Disordered" evidence="9">
    <location>
        <begin position="477"/>
        <end position="548"/>
    </location>
</feature>
<keyword evidence="4" id="KW-0254">Endocytosis</keyword>
<evidence type="ECO:0000256" key="2">
    <source>
        <dbReference type="ARBA" id="ARBA00008489"/>
    </source>
</evidence>
<evidence type="ECO:0000259" key="11">
    <source>
        <dbReference type="PROSITE" id="PS51205"/>
    </source>
</evidence>
<feature type="compositionally biased region" description="Basic and acidic residues" evidence="9">
    <location>
        <begin position="819"/>
        <end position="836"/>
    </location>
</feature>
<dbReference type="GO" id="GO:0005829">
    <property type="term" value="C:cytosol"/>
    <property type="evidence" value="ECO:0007669"/>
    <property type="project" value="TreeGrafter"/>
</dbReference>
<comment type="subcellular location">
    <subcellularLocation>
        <location evidence="1">Membrane</location>
        <topology evidence="1">Peripheral membrane protein</topology>
    </subcellularLocation>
</comment>
<feature type="compositionally biased region" description="Basic and acidic residues" evidence="9">
    <location>
        <begin position="604"/>
        <end position="622"/>
    </location>
</feature>
<dbReference type="GO" id="GO:0030139">
    <property type="term" value="C:endocytic vesicle"/>
    <property type="evidence" value="ECO:0007669"/>
    <property type="project" value="TreeGrafter"/>
</dbReference>
<accession>A0A7R9F5F5</accession>
<dbReference type="Pfam" id="PF00616">
    <property type="entry name" value="RasGAP"/>
    <property type="match status" value="1"/>
</dbReference>
<dbReference type="PROSITE" id="PS51205">
    <property type="entry name" value="VPS9"/>
    <property type="match status" value="1"/>
</dbReference>
<dbReference type="InterPro" id="IPR041545">
    <property type="entry name" value="DUF5601"/>
</dbReference>
<evidence type="ECO:0000256" key="7">
    <source>
        <dbReference type="ARBA" id="ARBA00053914"/>
    </source>
</evidence>
<evidence type="ECO:0000259" key="10">
    <source>
        <dbReference type="PROSITE" id="PS50018"/>
    </source>
</evidence>
<feature type="region of interest" description="Disordered" evidence="9">
    <location>
        <begin position="1071"/>
        <end position="1098"/>
    </location>
</feature>
<evidence type="ECO:0000256" key="1">
    <source>
        <dbReference type="ARBA" id="ARBA00004170"/>
    </source>
</evidence>
<keyword evidence="5" id="KW-0344">Guanine-nucleotide releasing factor</keyword>
<evidence type="ECO:0000256" key="5">
    <source>
        <dbReference type="ARBA" id="ARBA00022658"/>
    </source>
</evidence>
<protein>
    <recommendedName>
        <fullName evidence="8">Receptor-mediated endocytosis protein 6 homolog</fullName>
    </recommendedName>
</protein>
<dbReference type="SUPFAM" id="SSF48350">
    <property type="entry name" value="GTPase activation domain, GAP"/>
    <property type="match status" value="1"/>
</dbReference>
<feature type="compositionally biased region" description="Low complexity" evidence="9">
    <location>
        <begin position="1071"/>
        <end position="1082"/>
    </location>
</feature>
<dbReference type="GO" id="GO:0051049">
    <property type="term" value="P:regulation of transport"/>
    <property type="evidence" value="ECO:0007669"/>
    <property type="project" value="UniProtKB-ARBA"/>
</dbReference>
<evidence type="ECO:0000256" key="9">
    <source>
        <dbReference type="SAM" id="MobiDB-lite"/>
    </source>
</evidence>
<dbReference type="Pfam" id="PF02204">
    <property type="entry name" value="VPS9"/>
    <property type="match status" value="1"/>
</dbReference>
<comment type="similarity">
    <text evidence="2">Belongs to the GAPVD1 family.</text>
</comment>
<keyword evidence="6" id="KW-0472">Membrane</keyword>
<dbReference type="CDD" id="cd05129">
    <property type="entry name" value="RasGAP_RAP6"/>
    <property type="match status" value="1"/>
</dbReference>
<dbReference type="GO" id="GO:0005096">
    <property type="term" value="F:GTPase activator activity"/>
    <property type="evidence" value="ECO:0007669"/>
    <property type="project" value="UniProtKB-KW"/>
</dbReference>
<feature type="region of interest" description="Disordered" evidence="9">
    <location>
        <begin position="583"/>
        <end position="719"/>
    </location>
</feature>
<dbReference type="Gene3D" id="1.10.246.120">
    <property type="match status" value="1"/>
</dbReference>
<feature type="domain" description="VPS9" evidence="11">
    <location>
        <begin position="1548"/>
        <end position="1688"/>
    </location>
</feature>
<dbReference type="FunFam" id="1.20.1050.80:FF:000001">
    <property type="entry name" value="GTPase-activating protein and VPS9 domain-containing protein 1 isoform X1"/>
    <property type="match status" value="1"/>
</dbReference>
<dbReference type="SMART" id="SM00167">
    <property type="entry name" value="VPS9"/>
    <property type="match status" value="1"/>
</dbReference>
<gene>
    <name evidence="12" type="ORF">TBIB3V08_LOCUS9477</name>
</gene>